<sequence>MGAVWCFEGEGNNRGRGCLRPRFDMERFSLGPKRFDHLPTKQEYLVLCLLVLARYRPSVCG</sequence>
<dbReference type="EMBL" id="HG996471">
    <property type="protein sequence ID" value="CAG1844994.1"/>
    <property type="molecule type" value="Genomic_DNA"/>
</dbReference>
<gene>
    <name evidence="1" type="ORF">GSMUA_147890.1</name>
</gene>
<organism evidence="1">
    <name type="scientific">Musa acuminata subsp. malaccensis</name>
    <name type="common">Wild banana</name>
    <name type="synonym">Musa malaccensis</name>
    <dbReference type="NCBI Taxonomy" id="214687"/>
    <lineage>
        <taxon>Eukaryota</taxon>
        <taxon>Viridiplantae</taxon>
        <taxon>Streptophyta</taxon>
        <taxon>Embryophyta</taxon>
        <taxon>Tracheophyta</taxon>
        <taxon>Spermatophyta</taxon>
        <taxon>Magnoliopsida</taxon>
        <taxon>Liliopsida</taxon>
        <taxon>Zingiberales</taxon>
        <taxon>Musaceae</taxon>
        <taxon>Musa</taxon>
    </lineage>
</organism>
<protein>
    <submittedName>
        <fullName evidence="1">(wild Malaysian banana) hypothetical protein</fullName>
    </submittedName>
</protein>
<dbReference type="AlphaFoldDB" id="A0A8D7F971"/>
<reference evidence="1" key="1">
    <citation type="submission" date="2021-03" db="EMBL/GenBank/DDBJ databases">
        <authorList>
            <consortium name="Genoscope - CEA"/>
            <person name="William W."/>
        </authorList>
    </citation>
    <scope>NUCLEOTIDE SEQUENCE</scope>
    <source>
        <strain evidence="1">Doubled-haploid Pahang</strain>
    </source>
</reference>
<proteinExistence type="predicted"/>
<accession>A0A8D7F971</accession>
<name>A0A8D7F971_MUSAM</name>
<evidence type="ECO:0000313" key="1">
    <source>
        <dbReference type="EMBL" id="CAG1844994.1"/>
    </source>
</evidence>